<dbReference type="Proteomes" id="UP000460435">
    <property type="component" value="Unassembled WGS sequence"/>
</dbReference>
<protein>
    <submittedName>
        <fullName evidence="2">NAD(P)H-binding protein</fullName>
    </submittedName>
</protein>
<dbReference type="InterPro" id="IPR016040">
    <property type="entry name" value="NAD(P)-bd_dom"/>
</dbReference>
<keyword evidence="3" id="KW-1185">Reference proteome</keyword>
<dbReference type="PANTHER" id="PTHR43355:SF2">
    <property type="entry name" value="FLAVIN REDUCTASE (NADPH)"/>
    <property type="match status" value="1"/>
</dbReference>
<dbReference type="Pfam" id="PF13460">
    <property type="entry name" value="NAD_binding_10"/>
    <property type="match status" value="1"/>
</dbReference>
<evidence type="ECO:0000313" key="2">
    <source>
        <dbReference type="EMBL" id="NDL59476.1"/>
    </source>
</evidence>
<dbReference type="GO" id="GO:0004074">
    <property type="term" value="F:biliverdin reductase [NAD(P)H] activity"/>
    <property type="evidence" value="ECO:0007669"/>
    <property type="project" value="TreeGrafter"/>
</dbReference>
<sequence length="230" mass="24877">MRIALFGASGRTGRRLIAQAIPAGHEVIAVTRRPDSIRPRAGLRVIVADATNTTAVEKAVAGADAVASALGVPYSLKPISIYSAGIANVLGAMDIHGVRRLVVVSSAPLDPAYRARDSWLFTRAMEPLLMRLPGRTTYDDMARMESQVTGSGVEWTIVRSSWLFDAAAVSAYQLVTGTPTGMYTARPDLAAAMLAQLTDRRYLRRVVAVNTTEGTPRLVTQIWRENIKGR</sequence>
<evidence type="ECO:0000259" key="1">
    <source>
        <dbReference type="Pfam" id="PF13460"/>
    </source>
</evidence>
<reference evidence="2 3" key="1">
    <citation type="submission" date="2019-11" db="EMBL/GenBank/DDBJ databases">
        <authorList>
            <person name="Li X.-J."/>
            <person name="Feng X.-M."/>
        </authorList>
    </citation>
    <scope>NUCLEOTIDE SEQUENCE [LARGE SCALE GENOMIC DNA]</scope>
    <source>
        <strain evidence="2 3">XMNu-373</strain>
    </source>
</reference>
<dbReference type="Gene3D" id="3.40.50.720">
    <property type="entry name" value="NAD(P)-binding Rossmann-like Domain"/>
    <property type="match status" value="1"/>
</dbReference>
<feature type="domain" description="NAD(P)-binding" evidence="1">
    <location>
        <begin position="7"/>
        <end position="199"/>
    </location>
</feature>
<name>A0A7K3M844_9ACTN</name>
<gene>
    <name evidence="2" type="ORF">F7O44_20595</name>
</gene>
<dbReference type="AlphaFoldDB" id="A0A7K3M844"/>
<dbReference type="EMBL" id="WLZY01000007">
    <property type="protein sequence ID" value="NDL59476.1"/>
    <property type="molecule type" value="Genomic_DNA"/>
</dbReference>
<dbReference type="InterPro" id="IPR036291">
    <property type="entry name" value="NAD(P)-bd_dom_sf"/>
</dbReference>
<organism evidence="2 3">
    <name type="scientific">Phytoactinopolyspora mesophila</name>
    <dbReference type="NCBI Taxonomy" id="2650750"/>
    <lineage>
        <taxon>Bacteria</taxon>
        <taxon>Bacillati</taxon>
        <taxon>Actinomycetota</taxon>
        <taxon>Actinomycetes</taxon>
        <taxon>Jiangellales</taxon>
        <taxon>Jiangellaceae</taxon>
        <taxon>Phytoactinopolyspora</taxon>
    </lineage>
</organism>
<comment type="caution">
    <text evidence="2">The sequence shown here is derived from an EMBL/GenBank/DDBJ whole genome shotgun (WGS) entry which is preliminary data.</text>
</comment>
<dbReference type="PANTHER" id="PTHR43355">
    <property type="entry name" value="FLAVIN REDUCTASE (NADPH)"/>
    <property type="match status" value="1"/>
</dbReference>
<dbReference type="GO" id="GO:0042602">
    <property type="term" value="F:riboflavin reductase (NADPH) activity"/>
    <property type="evidence" value="ECO:0007669"/>
    <property type="project" value="TreeGrafter"/>
</dbReference>
<dbReference type="InterPro" id="IPR051606">
    <property type="entry name" value="Polyketide_Oxido-like"/>
</dbReference>
<proteinExistence type="predicted"/>
<evidence type="ECO:0000313" key="3">
    <source>
        <dbReference type="Proteomes" id="UP000460435"/>
    </source>
</evidence>
<accession>A0A7K3M844</accession>
<dbReference type="SUPFAM" id="SSF51735">
    <property type="entry name" value="NAD(P)-binding Rossmann-fold domains"/>
    <property type="match status" value="1"/>
</dbReference>